<dbReference type="SMART" id="SM00181">
    <property type="entry name" value="EGF"/>
    <property type="match status" value="2"/>
</dbReference>
<feature type="domain" description="EGF-like" evidence="5">
    <location>
        <begin position="96"/>
        <end position="134"/>
    </location>
</feature>
<keyword evidence="7" id="KW-1185">Reference proteome</keyword>
<evidence type="ECO:0000259" key="5">
    <source>
        <dbReference type="PROSITE" id="PS50026"/>
    </source>
</evidence>
<accession>A0A9W9YZM8</accession>
<dbReference type="EMBL" id="MU826836">
    <property type="protein sequence ID" value="KAJ7372437.1"/>
    <property type="molecule type" value="Genomic_DNA"/>
</dbReference>
<dbReference type="InterPro" id="IPR000742">
    <property type="entry name" value="EGF"/>
</dbReference>
<comment type="caution">
    <text evidence="4">Lacks conserved residue(s) required for the propagation of feature annotation.</text>
</comment>
<dbReference type="PROSITE" id="PS00022">
    <property type="entry name" value="EGF_1"/>
    <property type="match status" value="2"/>
</dbReference>
<evidence type="ECO:0000256" key="3">
    <source>
        <dbReference type="ARBA" id="ARBA00023157"/>
    </source>
</evidence>
<protein>
    <submittedName>
        <fullName evidence="6">Basement membrane-specific heparan sulfate proteoglycan core protein</fullName>
    </submittedName>
</protein>
<gene>
    <name evidence="6" type="primary">HSPG2_10</name>
    <name evidence="6" type="ORF">OS493_018940</name>
</gene>
<feature type="domain" description="EGF-like" evidence="5">
    <location>
        <begin position="264"/>
        <end position="302"/>
    </location>
</feature>
<evidence type="ECO:0000313" key="7">
    <source>
        <dbReference type="Proteomes" id="UP001163046"/>
    </source>
</evidence>
<keyword evidence="2" id="KW-0677">Repeat</keyword>
<dbReference type="SUPFAM" id="SSF57196">
    <property type="entry name" value="EGF/Laminin"/>
    <property type="match status" value="2"/>
</dbReference>
<organism evidence="6 7">
    <name type="scientific">Desmophyllum pertusum</name>
    <dbReference type="NCBI Taxonomy" id="174260"/>
    <lineage>
        <taxon>Eukaryota</taxon>
        <taxon>Metazoa</taxon>
        <taxon>Cnidaria</taxon>
        <taxon>Anthozoa</taxon>
        <taxon>Hexacorallia</taxon>
        <taxon>Scleractinia</taxon>
        <taxon>Caryophylliina</taxon>
        <taxon>Caryophylliidae</taxon>
        <taxon>Desmophyllum</taxon>
    </lineage>
</organism>
<name>A0A9W9YZM8_9CNID</name>
<reference evidence="6" key="1">
    <citation type="submission" date="2023-01" db="EMBL/GenBank/DDBJ databases">
        <title>Genome assembly of the deep-sea coral Lophelia pertusa.</title>
        <authorList>
            <person name="Herrera S."/>
            <person name="Cordes E."/>
        </authorList>
    </citation>
    <scope>NUCLEOTIDE SEQUENCE</scope>
    <source>
        <strain evidence="6">USNM1676648</strain>
        <tissue evidence="6">Polyp</tissue>
    </source>
</reference>
<dbReference type="PROSITE" id="PS01186">
    <property type="entry name" value="EGF_2"/>
    <property type="match status" value="2"/>
</dbReference>
<sequence>MEDSSLYRNPTGDFSVGDFQRNPFHYLWVKKITSSMVADQLDCTFLCVGEPKCYSFNMATHPDSNGLYRLCELLATDKYRATKKFHANATFHHYSPSSPCESDPCKNGADCVPDYEMNSYRCHCRLGFCGTYCERRENKSCSGIKLCNPKAPSGSYVIDPDGEGGTMRAMEDSSLYRNPTGDFSVGDFQRNPSHYLWVKKITSSMVEDQLDCTFLCVGEPKCYSFNMAAYPDSKGLYLCELLATDKYRATKKFHVNATFHHYSPSSPCESDPCKNGADCVPDYEMNSYRCRCKLGFCGTYCERRENKSCSDIKLYNPKAPSVSSPMFDDRANFKHENESGSNI</sequence>
<keyword evidence="3 4" id="KW-1015">Disulfide bond</keyword>
<feature type="disulfide bond" evidence="4">
    <location>
        <begin position="273"/>
        <end position="290"/>
    </location>
</feature>
<dbReference type="GO" id="GO:0005509">
    <property type="term" value="F:calcium ion binding"/>
    <property type="evidence" value="ECO:0007669"/>
    <property type="project" value="InterPro"/>
</dbReference>
<dbReference type="InterPro" id="IPR051022">
    <property type="entry name" value="Notch_Cell-Fate_Det"/>
</dbReference>
<feature type="disulfide bond" evidence="4">
    <location>
        <begin position="105"/>
        <end position="122"/>
    </location>
</feature>
<evidence type="ECO:0000256" key="2">
    <source>
        <dbReference type="ARBA" id="ARBA00022737"/>
    </source>
</evidence>
<dbReference type="OrthoDB" id="26719at2759"/>
<dbReference type="AlphaFoldDB" id="A0A9W9YZM8"/>
<evidence type="ECO:0000256" key="4">
    <source>
        <dbReference type="PROSITE-ProRule" id="PRU00076"/>
    </source>
</evidence>
<keyword evidence="1 4" id="KW-0245">EGF-like domain</keyword>
<dbReference type="Proteomes" id="UP001163046">
    <property type="component" value="Unassembled WGS sequence"/>
</dbReference>
<dbReference type="PANTHER" id="PTHR24049">
    <property type="entry name" value="CRUMBS FAMILY MEMBER"/>
    <property type="match status" value="1"/>
</dbReference>
<evidence type="ECO:0000256" key="1">
    <source>
        <dbReference type="ARBA" id="ARBA00022536"/>
    </source>
</evidence>
<dbReference type="Gene3D" id="3.30.750.130">
    <property type="match status" value="1"/>
</dbReference>
<comment type="caution">
    <text evidence="6">The sequence shown here is derived from an EMBL/GenBank/DDBJ whole genome shotgun (WGS) entry which is preliminary data.</text>
</comment>
<dbReference type="SMART" id="SM00179">
    <property type="entry name" value="EGF_CA"/>
    <property type="match status" value="2"/>
</dbReference>
<dbReference type="InterPro" id="IPR001881">
    <property type="entry name" value="EGF-like_Ca-bd_dom"/>
</dbReference>
<dbReference type="PROSITE" id="PS50026">
    <property type="entry name" value="EGF_3"/>
    <property type="match status" value="2"/>
</dbReference>
<feature type="disulfide bond" evidence="4">
    <location>
        <begin position="292"/>
        <end position="301"/>
    </location>
</feature>
<feature type="disulfide bond" evidence="4">
    <location>
        <begin position="124"/>
        <end position="133"/>
    </location>
</feature>
<dbReference type="CDD" id="cd00054">
    <property type="entry name" value="EGF_CA"/>
    <property type="match status" value="2"/>
</dbReference>
<proteinExistence type="predicted"/>
<evidence type="ECO:0000313" key="6">
    <source>
        <dbReference type="EMBL" id="KAJ7372437.1"/>
    </source>
</evidence>
<dbReference type="Pfam" id="PF00008">
    <property type="entry name" value="EGF"/>
    <property type="match status" value="1"/>
</dbReference>
<dbReference type="Gene3D" id="2.10.25.10">
    <property type="entry name" value="Laminin"/>
    <property type="match status" value="2"/>
</dbReference>